<reference evidence="1" key="3">
    <citation type="submission" date="2025-09" db="UniProtKB">
        <authorList>
            <consortium name="Ensembl"/>
        </authorList>
    </citation>
    <scope>IDENTIFICATION</scope>
</reference>
<organism evidence="1 2">
    <name type="scientific">Echeneis naucrates</name>
    <name type="common">Live sharksucker</name>
    <dbReference type="NCBI Taxonomy" id="173247"/>
    <lineage>
        <taxon>Eukaryota</taxon>
        <taxon>Metazoa</taxon>
        <taxon>Chordata</taxon>
        <taxon>Craniata</taxon>
        <taxon>Vertebrata</taxon>
        <taxon>Euteleostomi</taxon>
        <taxon>Actinopterygii</taxon>
        <taxon>Neopterygii</taxon>
        <taxon>Teleostei</taxon>
        <taxon>Neoteleostei</taxon>
        <taxon>Acanthomorphata</taxon>
        <taxon>Carangaria</taxon>
        <taxon>Carangiformes</taxon>
        <taxon>Echeneidae</taxon>
        <taxon>Echeneis</taxon>
    </lineage>
</organism>
<sequence length="178" mass="20230">MKFCPLKKIKSDALVSQFVITNKNKKIKLKNPAGAILRVAGLEDTIYRGKNEEVNGWGKFYLPEIVNMQVLGVVEGTSCTCDQLVLMTCEDKNLYAYDGEKLHLVASSLQQLDEKKIDYPASKTYYNGEAFQDMVRINHHEILQTMGDGWRTRTTGRPGKLHNEKLQLCHSGKKKLHM</sequence>
<protein>
    <submittedName>
        <fullName evidence="1">Uncharacterized protein</fullName>
    </submittedName>
</protein>
<dbReference type="InParanoid" id="A0A665TTC3"/>
<evidence type="ECO:0000313" key="1">
    <source>
        <dbReference type="Ensembl" id="ENSENLP00000007801.1"/>
    </source>
</evidence>
<keyword evidence="2" id="KW-1185">Reference proteome</keyword>
<dbReference type="Ensembl" id="ENSENLT00000008151.1">
    <property type="protein sequence ID" value="ENSENLP00000007801.1"/>
    <property type="gene ID" value="ENSENLG00000003782.1"/>
</dbReference>
<reference evidence="1" key="2">
    <citation type="submission" date="2025-08" db="UniProtKB">
        <authorList>
            <consortium name="Ensembl"/>
        </authorList>
    </citation>
    <scope>IDENTIFICATION</scope>
</reference>
<accession>A0A665TTC3</accession>
<dbReference type="Pfam" id="PF02393">
    <property type="entry name" value="US22"/>
    <property type="match status" value="1"/>
</dbReference>
<name>A0A665TTC3_ECHNA</name>
<proteinExistence type="predicted"/>
<dbReference type="OMA" id="VRAYEIN"/>
<dbReference type="Proteomes" id="UP000472264">
    <property type="component" value="Chromosome 11"/>
</dbReference>
<evidence type="ECO:0000313" key="2">
    <source>
        <dbReference type="Proteomes" id="UP000472264"/>
    </source>
</evidence>
<dbReference type="AlphaFoldDB" id="A0A665TTC3"/>
<reference evidence="1" key="1">
    <citation type="submission" date="2021-04" db="EMBL/GenBank/DDBJ databases">
        <authorList>
            <consortium name="Wellcome Sanger Institute Data Sharing"/>
        </authorList>
    </citation>
    <scope>NUCLEOTIDE SEQUENCE [LARGE SCALE GENOMIC DNA]</scope>
</reference>
<dbReference type="InterPro" id="IPR003360">
    <property type="entry name" value="US22-like"/>
</dbReference>